<dbReference type="Proteomes" id="UP000594464">
    <property type="component" value="Chromosome"/>
</dbReference>
<keyword evidence="1" id="KW-0812">Transmembrane</keyword>
<reference evidence="3" key="1">
    <citation type="submission" date="2020-02" db="EMBL/GenBank/DDBJ databases">
        <title>Genomic and physiological characterization of two novel Nitrospinaceae genera.</title>
        <authorList>
            <person name="Mueller A.J."/>
            <person name="Jung M.-Y."/>
            <person name="Strachan C.R."/>
            <person name="Herbold C.W."/>
            <person name="Kirkegaard R.H."/>
            <person name="Daims H."/>
        </authorList>
    </citation>
    <scope>NUCLEOTIDE SEQUENCE [LARGE SCALE GENOMIC DNA]</scope>
</reference>
<accession>A0A7T0G3L2</accession>
<proteinExistence type="predicted"/>
<dbReference type="InterPro" id="IPR007462">
    <property type="entry name" value="COV1-like"/>
</dbReference>
<dbReference type="EMBL" id="CP048620">
    <property type="protein sequence ID" value="QPJ65371.1"/>
    <property type="molecule type" value="Genomic_DNA"/>
</dbReference>
<name>A0A7T0G3L2_9BACT</name>
<keyword evidence="1" id="KW-0472">Membrane</keyword>
<evidence type="ECO:0000313" key="2">
    <source>
        <dbReference type="EMBL" id="QPJ65371.1"/>
    </source>
</evidence>
<dbReference type="KEGG" id="nva:G3M78_08190"/>
<dbReference type="AlphaFoldDB" id="A0A7T0G3L2"/>
<gene>
    <name evidence="2" type="ORF">G3M78_08190</name>
</gene>
<feature type="transmembrane region" description="Helical" evidence="1">
    <location>
        <begin position="12"/>
        <end position="34"/>
    </location>
</feature>
<keyword evidence="1" id="KW-1133">Transmembrane helix</keyword>
<dbReference type="PANTHER" id="PTHR31876">
    <property type="entry name" value="COV-LIKE PROTEIN 1"/>
    <property type="match status" value="1"/>
</dbReference>
<dbReference type="PANTHER" id="PTHR31876:SF26">
    <property type="entry name" value="PROTEIN LIKE COV 2"/>
    <property type="match status" value="1"/>
</dbReference>
<sequence>MFGRLQKRLRNIFIAGLLITLPIALTIFILKFLFKNLDALSPTFTNLLIEMGAPIPEGYRIPFLGVAVTLTIIFLVGAFATNIFGNKLVQIGEKIVEKIPFVRRIYSGTKQIVTSFASVDGQSFNKVVLIEFPRKGAYALGFVTGKTRGEIQKKTDFQAYNVFVPTTPNPTSGFLIFSPPGELTELSMSIEEGVKYVISGGIVDPISAKSLAKEQSKD</sequence>
<feature type="transmembrane region" description="Helical" evidence="1">
    <location>
        <begin position="61"/>
        <end position="84"/>
    </location>
</feature>
<organism evidence="2 3">
    <name type="scientific">Candidatus Nitrohelix vancouverensis</name>
    <dbReference type="NCBI Taxonomy" id="2705534"/>
    <lineage>
        <taxon>Bacteria</taxon>
        <taxon>Pseudomonadati</taxon>
        <taxon>Nitrospinota/Tectimicrobiota group</taxon>
        <taxon>Nitrospinota</taxon>
        <taxon>Nitrospinia</taxon>
        <taxon>Nitrospinales</taxon>
        <taxon>Nitrospinaceae</taxon>
        <taxon>Candidatus Nitrohelix</taxon>
    </lineage>
</organism>
<protein>
    <submittedName>
        <fullName evidence="2">DUF502 domain-containing protein</fullName>
    </submittedName>
</protein>
<dbReference type="Pfam" id="PF04367">
    <property type="entry name" value="DUF502"/>
    <property type="match status" value="1"/>
</dbReference>
<evidence type="ECO:0000313" key="3">
    <source>
        <dbReference type="Proteomes" id="UP000594464"/>
    </source>
</evidence>
<evidence type="ECO:0000256" key="1">
    <source>
        <dbReference type="SAM" id="Phobius"/>
    </source>
</evidence>